<comment type="caution">
    <text evidence="3">The sequence shown here is derived from an EMBL/GenBank/DDBJ whole genome shotgun (WGS) entry which is preliminary data.</text>
</comment>
<organism evidence="3 4">
    <name type="scientific">Aureimonas glaciei</name>
    <dbReference type="NCBI Taxonomy" id="1776957"/>
    <lineage>
        <taxon>Bacteria</taxon>
        <taxon>Pseudomonadati</taxon>
        <taxon>Pseudomonadota</taxon>
        <taxon>Alphaproteobacteria</taxon>
        <taxon>Hyphomicrobiales</taxon>
        <taxon>Aurantimonadaceae</taxon>
        <taxon>Aureimonas</taxon>
    </lineage>
</organism>
<feature type="compositionally biased region" description="Pro residues" evidence="1">
    <location>
        <begin position="46"/>
        <end position="56"/>
    </location>
</feature>
<evidence type="ECO:0000256" key="1">
    <source>
        <dbReference type="SAM" id="MobiDB-lite"/>
    </source>
</evidence>
<accession>A0A916XXW6</accession>
<name>A0A916XXW6_9HYPH</name>
<dbReference type="AlphaFoldDB" id="A0A916XXW6"/>
<evidence type="ECO:0000256" key="2">
    <source>
        <dbReference type="SAM" id="SignalP"/>
    </source>
</evidence>
<dbReference type="EMBL" id="BMJJ01000005">
    <property type="protein sequence ID" value="GGD20798.1"/>
    <property type="molecule type" value="Genomic_DNA"/>
</dbReference>
<dbReference type="PROSITE" id="PS51257">
    <property type="entry name" value="PROKAR_LIPOPROTEIN"/>
    <property type="match status" value="1"/>
</dbReference>
<keyword evidence="2" id="KW-0732">Signal</keyword>
<feature type="signal peptide" evidence="2">
    <location>
        <begin position="1"/>
        <end position="20"/>
    </location>
</feature>
<dbReference type="Proteomes" id="UP000613160">
    <property type="component" value="Unassembled WGS sequence"/>
</dbReference>
<evidence type="ECO:0000313" key="3">
    <source>
        <dbReference type="EMBL" id="GGD20798.1"/>
    </source>
</evidence>
<gene>
    <name evidence="3" type="ORF">GCM10011335_24640</name>
</gene>
<evidence type="ECO:0000313" key="4">
    <source>
        <dbReference type="Proteomes" id="UP000613160"/>
    </source>
</evidence>
<sequence>MKNLWLASFAGVTLALSACSGSDDTTETTPPAATPPASTDTMAPATPAPATPAPAN</sequence>
<protein>
    <submittedName>
        <fullName evidence="3">Uncharacterized protein</fullName>
    </submittedName>
</protein>
<keyword evidence="4" id="KW-1185">Reference proteome</keyword>
<reference evidence="3" key="2">
    <citation type="submission" date="2020-09" db="EMBL/GenBank/DDBJ databases">
        <authorList>
            <person name="Sun Q."/>
            <person name="Zhou Y."/>
        </authorList>
    </citation>
    <scope>NUCLEOTIDE SEQUENCE</scope>
    <source>
        <strain evidence="3">CGMCC 1.15493</strain>
    </source>
</reference>
<reference evidence="3" key="1">
    <citation type="journal article" date="2014" name="Int. J. Syst. Evol. Microbiol.">
        <title>Complete genome sequence of Corynebacterium casei LMG S-19264T (=DSM 44701T), isolated from a smear-ripened cheese.</title>
        <authorList>
            <consortium name="US DOE Joint Genome Institute (JGI-PGF)"/>
            <person name="Walter F."/>
            <person name="Albersmeier A."/>
            <person name="Kalinowski J."/>
            <person name="Ruckert C."/>
        </authorList>
    </citation>
    <scope>NUCLEOTIDE SEQUENCE</scope>
    <source>
        <strain evidence="3">CGMCC 1.15493</strain>
    </source>
</reference>
<feature type="region of interest" description="Disordered" evidence="1">
    <location>
        <begin position="19"/>
        <end position="56"/>
    </location>
</feature>
<proteinExistence type="predicted"/>
<feature type="chain" id="PRO_5037322756" evidence="2">
    <location>
        <begin position="21"/>
        <end position="56"/>
    </location>
</feature>
<feature type="compositionally biased region" description="Low complexity" evidence="1">
    <location>
        <begin position="27"/>
        <end position="45"/>
    </location>
</feature>